<feature type="region of interest" description="Disordered" evidence="2">
    <location>
        <begin position="671"/>
        <end position="732"/>
    </location>
</feature>
<evidence type="ECO:0000313" key="6">
    <source>
        <dbReference type="RefSeq" id="XP_067155485.1"/>
    </source>
</evidence>
<feature type="compositionally biased region" description="Polar residues" evidence="2">
    <location>
        <begin position="671"/>
        <end position="711"/>
    </location>
</feature>
<feature type="region of interest" description="Disordered" evidence="2">
    <location>
        <begin position="778"/>
        <end position="797"/>
    </location>
</feature>
<feature type="compositionally biased region" description="Basic and acidic residues" evidence="2">
    <location>
        <begin position="98"/>
        <end position="128"/>
    </location>
</feature>
<keyword evidence="1" id="KW-0597">Phosphoprotein</keyword>
<feature type="domain" description="R3H" evidence="3">
    <location>
        <begin position="154"/>
        <end position="217"/>
    </location>
</feature>
<feature type="region of interest" description="Disordered" evidence="2">
    <location>
        <begin position="804"/>
        <end position="841"/>
    </location>
</feature>
<feature type="region of interest" description="Disordered" evidence="2">
    <location>
        <begin position="318"/>
        <end position="355"/>
    </location>
</feature>
<dbReference type="InterPro" id="IPR051937">
    <property type="entry name" value="R3H_domain_containing"/>
</dbReference>
<protein>
    <submittedName>
        <fullName evidence="6">R3H domain-containing protein 1 isoform X2</fullName>
    </submittedName>
</protein>
<dbReference type="Pfam" id="PF12752">
    <property type="entry name" value="SUZ"/>
    <property type="match status" value="1"/>
</dbReference>
<organism evidence="5 6">
    <name type="scientific">Apteryx mantelli</name>
    <name type="common">North Island brown kiwi</name>
    <dbReference type="NCBI Taxonomy" id="2696672"/>
    <lineage>
        <taxon>Eukaryota</taxon>
        <taxon>Metazoa</taxon>
        <taxon>Chordata</taxon>
        <taxon>Craniata</taxon>
        <taxon>Vertebrata</taxon>
        <taxon>Euteleostomi</taxon>
        <taxon>Archelosauria</taxon>
        <taxon>Archosauria</taxon>
        <taxon>Dinosauria</taxon>
        <taxon>Saurischia</taxon>
        <taxon>Theropoda</taxon>
        <taxon>Coelurosauria</taxon>
        <taxon>Aves</taxon>
        <taxon>Palaeognathae</taxon>
        <taxon>Apterygiformes</taxon>
        <taxon>Apterygidae</taxon>
        <taxon>Apteryx</taxon>
    </lineage>
</organism>
<evidence type="ECO:0000256" key="1">
    <source>
        <dbReference type="ARBA" id="ARBA00022553"/>
    </source>
</evidence>
<evidence type="ECO:0000313" key="5">
    <source>
        <dbReference type="Proteomes" id="UP001652627"/>
    </source>
</evidence>
<feature type="compositionally biased region" description="Basic residues" evidence="2">
    <location>
        <begin position="904"/>
        <end position="913"/>
    </location>
</feature>
<evidence type="ECO:0000256" key="2">
    <source>
        <dbReference type="SAM" id="MobiDB-lite"/>
    </source>
</evidence>
<dbReference type="PANTHER" id="PTHR15672">
    <property type="entry name" value="CAMP-REGULATED PHOSPHOPROTEIN 21 RELATED R3H DOMAIN CONTAINING PROTEIN"/>
    <property type="match status" value="1"/>
</dbReference>
<dbReference type="SUPFAM" id="SSF82708">
    <property type="entry name" value="R3H domain"/>
    <property type="match status" value="1"/>
</dbReference>
<feature type="compositionally biased region" description="Polar residues" evidence="2">
    <location>
        <begin position="778"/>
        <end position="790"/>
    </location>
</feature>
<dbReference type="RefSeq" id="XP_067155485.1">
    <property type="nucleotide sequence ID" value="XM_067299384.1"/>
</dbReference>
<dbReference type="Gene3D" id="3.30.1370.50">
    <property type="entry name" value="R3H-like domain"/>
    <property type="match status" value="1"/>
</dbReference>
<feature type="region of interest" description="Disordered" evidence="2">
    <location>
        <begin position="37"/>
        <end position="60"/>
    </location>
</feature>
<feature type="domain" description="SUZ" evidence="4">
    <location>
        <begin position="218"/>
        <end position="288"/>
    </location>
</feature>
<dbReference type="PROSITE" id="PS51061">
    <property type="entry name" value="R3H"/>
    <property type="match status" value="1"/>
</dbReference>
<name>A0ABM4ES15_9AVES</name>
<proteinExistence type="predicted"/>
<dbReference type="PROSITE" id="PS51673">
    <property type="entry name" value="SUZ"/>
    <property type="match status" value="1"/>
</dbReference>
<gene>
    <name evidence="6" type="primary">R3HDM1</name>
</gene>
<feature type="compositionally biased region" description="Pro residues" evidence="2">
    <location>
        <begin position="423"/>
        <end position="434"/>
    </location>
</feature>
<feature type="region of interest" description="Disordered" evidence="2">
    <location>
        <begin position="97"/>
        <end position="132"/>
    </location>
</feature>
<feature type="compositionally biased region" description="Polar residues" evidence="2">
    <location>
        <begin position="346"/>
        <end position="355"/>
    </location>
</feature>
<dbReference type="InterPro" id="IPR036867">
    <property type="entry name" value="R3H_dom_sf"/>
</dbReference>
<feature type="compositionally biased region" description="Polar residues" evidence="2">
    <location>
        <begin position="1006"/>
        <end position="1019"/>
    </location>
</feature>
<dbReference type="CDD" id="cd02642">
    <property type="entry name" value="R3H_encore_like"/>
    <property type="match status" value="1"/>
</dbReference>
<feature type="compositionally biased region" description="Low complexity" evidence="2">
    <location>
        <begin position="374"/>
        <end position="393"/>
    </location>
</feature>
<feature type="compositionally biased region" description="Basic and acidic residues" evidence="2">
    <location>
        <begin position="42"/>
        <end position="54"/>
    </location>
</feature>
<feature type="region of interest" description="Disordered" evidence="2">
    <location>
        <begin position="372"/>
        <end position="436"/>
    </location>
</feature>
<feature type="region of interest" description="Disordered" evidence="2">
    <location>
        <begin position="997"/>
        <end position="1019"/>
    </location>
</feature>
<evidence type="ECO:0000259" key="3">
    <source>
        <dbReference type="PROSITE" id="PS51061"/>
    </source>
</evidence>
<accession>A0ABM4ES15</accession>
<dbReference type="InterPro" id="IPR024771">
    <property type="entry name" value="SUZ"/>
</dbReference>
<evidence type="ECO:0000259" key="4">
    <source>
        <dbReference type="PROSITE" id="PS51673"/>
    </source>
</evidence>
<feature type="region of interest" description="Disordered" evidence="2">
    <location>
        <begin position="892"/>
        <end position="919"/>
    </location>
</feature>
<dbReference type="Pfam" id="PF01424">
    <property type="entry name" value="R3H"/>
    <property type="match status" value="1"/>
</dbReference>
<dbReference type="PANTHER" id="PTHR15672:SF12">
    <property type="entry name" value="R3H DOMAIN-CONTAINING PROTEIN 1"/>
    <property type="match status" value="1"/>
</dbReference>
<reference evidence="6" key="1">
    <citation type="submission" date="2025-08" db="UniProtKB">
        <authorList>
            <consortium name="RefSeq"/>
        </authorList>
    </citation>
    <scope>IDENTIFICATION</scope>
    <source>
        <tissue evidence="6">Blood</tissue>
    </source>
</reference>
<feature type="compositionally biased region" description="Low complexity" evidence="2">
    <location>
        <begin position="723"/>
        <end position="732"/>
    </location>
</feature>
<feature type="compositionally biased region" description="Polar residues" evidence="2">
    <location>
        <begin position="325"/>
        <end position="335"/>
    </location>
</feature>
<dbReference type="SMART" id="SM00393">
    <property type="entry name" value="R3H"/>
    <property type="match status" value="1"/>
</dbReference>
<sequence length="1071" mass="119057">MRMSDIVMVKDETDAMKGPEAEFKDTDPVENLIKSESQEQIQADKDENCPDSKNDMPSNTKLKLVRSLAVCEEYPPPPTAEISQDLQEKIQIQLSQSFEKEEKPAKDETEKEKSSDKLPRKMLSRDSSQEYTDSTGIDLHEFLVNTLKNNPRDRMMLLKLEQEILDFIGNNEVPRKKFPPMTSYHRMLLHRVAAYFGLEHNVDQSGKSVIVNKTSNTRIPDQKFCEHIKDEKSDDFQKRYILKRDNSSLDKDDNQMRIRLKDDRRSKSIEEREEEYQRARERIFAQDSLCSQENYLIDKRIQEEETNSTQQRRQIFRINKEASGRSANSHQSSTENELKYCEPRPWSSTDSDSSIRNLKPAVTKASSFSGISVLTRGDSSGSSKSTGRLSKTGQPFLNPDGTPVVYNPPMPQQPVRTQVPGPLQQPPLPLPPQQQPAANHILSQQDNLGSQFSHMSLARQPSADPAEPHTTMFQSTVVLQPPQQSGYIIAAAPPPSGQPVSTPGYSTPGHAVNQQVLQQQGYMQQPVPQMPACYCTPSQYSHSSQQYRPVTSVHYNAQQNQPLAQPGQQTGYQVLPNQQQNYQGLVGVQQSQNQNLVSGQHNNIGNQIQGVIVPYPSVPSYQVSMPQGSQAVPQQTYQQPVLIPSQSNQGLPATGMPVYYSVIPSSQQNNLSSSVGYLQPPGSEQIQFPRTSSPCNSQQLQGQQCAVYNNHSSQKPSPPTLLPPSSKSKPQQAASIVHYSIVSSPSSCKSSPTGLSIMQPIKAVAAPPGGGVVMMQLNIPNNPQPRNHSPPQWKHNKYYCDHQRGQKSTEFSTLDSATQLQHSPQLGSPVTSPAQSPAPAQLSNMKNIRPTLTPLSIVPQFSRPFVPGQGDARYPLLGQPLQYNAPSLLRGQVTSQQCQPGNRHGNRGKKPAKKAASADLGAGEPGIELLVDPVLQQNGLIRTEQRQLTFVGKVLEITELPEGITRMEAEKLFGELFKVGAKIRWLRDSQCLQTQQQHHRRHCGSGDSNANTEPSKPSDLASTYTVLATFPTMTAAQNALKKQSSTSVNKFRLRTSKKHYDFHILERASSQ</sequence>
<feature type="compositionally biased region" description="Polar residues" evidence="2">
    <location>
        <begin position="806"/>
        <end position="835"/>
    </location>
</feature>
<dbReference type="Proteomes" id="UP001652627">
    <property type="component" value="Chromosome 6"/>
</dbReference>
<keyword evidence="5" id="KW-1185">Reference proteome</keyword>
<dbReference type="InterPro" id="IPR001374">
    <property type="entry name" value="R3H_dom"/>
</dbReference>
<dbReference type="GeneID" id="106498463"/>